<dbReference type="PANTHER" id="PTHR11048">
    <property type="entry name" value="PRENYLTRANSFERASES"/>
    <property type="match status" value="1"/>
</dbReference>
<evidence type="ECO:0000256" key="1">
    <source>
        <dbReference type="ARBA" id="ARBA00001946"/>
    </source>
</evidence>
<evidence type="ECO:0000256" key="5">
    <source>
        <dbReference type="ARBA" id="ARBA00022692"/>
    </source>
</evidence>
<reference evidence="14 15" key="1">
    <citation type="journal article" date="2019" name="Sci. Rep.">
        <title>Comparative genomics of chytrid fungi reveal insights into the obligate biotrophic and pathogenic lifestyle of Synchytrium endobioticum.</title>
        <authorList>
            <person name="van de Vossenberg B.T.L.H."/>
            <person name="Warris S."/>
            <person name="Nguyen H.D.T."/>
            <person name="van Gent-Pelzer M.P.E."/>
            <person name="Joly D.L."/>
            <person name="van de Geest H.C."/>
            <person name="Bonants P.J.M."/>
            <person name="Smith D.S."/>
            <person name="Levesque C.A."/>
            <person name="van der Lee T.A.J."/>
        </authorList>
    </citation>
    <scope>NUCLEOTIDE SEQUENCE [LARGE SCALE GENOMIC DNA]</scope>
    <source>
        <strain evidence="14 15">CBS 675.73</strain>
    </source>
</reference>
<dbReference type="Proteomes" id="UP000320333">
    <property type="component" value="Unassembled WGS sequence"/>
</dbReference>
<evidence type="ECO:0000256" key="6">
    <source>
        <dbReference type="ARBA" id="ARBA00022989"/>
    </source>
</evidence>
<feature type="compositionally biased region" description="Low complexity" evidence="12">
    <location>
        <begin position="597"/>
        <end position="606"/>
    </location>
</feature>
<dbReference type="OrthoDB" id="18170at2759"/>
<evidence type="ECO:0000256" key="7">
    <source>
        <dbReference type="ARBA" id="ARBA00023136"/>
    </source>
</evidence>
<proteinExistence type="inferred from homology"/>
<comment type="cofactor">
    <cofactor evidence="1 10">
        <name>Mg(2+)</name>
        <dbReference type="ChEBI" id="CHEBI:18420"/>
    </cofactor>
</comment>
<evidence type="ECO:0000256" key="9">
    <source>
        <dbReference type="ARBA" id="ARBA00058997"/>
    </source>
</evidence>
<sequence>MQVLHAHRILSLGIRAQRLSQTGCRQWIPTIRLSTSHRALTHIQPTSTHATSTGAVPKLEPQQLEPMPAYMSHPLLSSVSPYMRLARIDRPAGTYLLFLPGAWSIAMASHYKLTTIHAAGISNSVDAITVISAVDPLSITLSMAYMISLFATGAFVMRGAGCTINDMWDRDLDARVDRTRSRPLAAGEVSYLQAWSFLGLQLSLGLAVLVQLNTFSIALGAASLFLVVVYPLMKRFTYWPQAVLGLAFNWGALLGWAAIMGSINLAVTVPLYLAGWCWTMVYDTIYALQDKNDDVAAGIKSTALLFGDNLKPILTGFSVASTALLATAGFMNDQGSTTISTSHISSATMDMDVDTSGITFTDESVSQKHLNRNSDALIRSIMDTDTHGKRDSRRRSDFSFTRFELFPGLNNLNHDEVVPAVPKIPQQYMHADTSNRSSVSGLSSGVHHVNQPNQSHIMNADNNDFHAAAAALVATLTPEQRLTLAAAAIALPQQSAQPPSLTLSGTLNDPSHHPSPNSLSHSNNASMPPIPLITTFNNAVRNEHYYATPLSSATTNSSDDLEQAEFSYNDSEYDAEDDLLSNHRMSGISLRDDSQYHQQHPFHPSQRPQPPPTLPFLVEDAMIDDLFVSAHKAVNAVSVKAEESTDSFITRAPSFTGGESFTSSVYAAATALADVHGEAVAGGVKRKSSFLRVGNGQGGNAFRSGGNVIFGGWFSGGGGSGSGVLNGSFGVGNAGPSMPHLSATSANVGGSGAPAFSALNSMPPPQQSPPVPQTPAEGDKLVRKLSKRFSDTIFGLGSSTAANASIPVTLSNQDIGSSSTTVGPSTCNPVPEMDERKPAGGSRKGGRRISLSFGAGKNLMSKILPGSRSTTPQSVPASSVTPAATHSVSTPDASDAFAMDHNNLHTSQLENSGQKSEIPGSLMMMPFQCEHCSRPFLRKHDLKRHITTTHLDKSKFECEACLKSFTRADALNRHLKGRCKAVR</sequence>
<comment type="similarity">
    <text evidence="3 10">Belongs to the UbiA prenyltransferase family.</text>
</comment>
<dbReference type="AlphaFoldDB" id="A0A507FFC0"/>
<comment type="catalytic activity">
    <reaction evidence="8 10">
        <text>an all-trans-polyprenyl diphosphate + 4-hydroxybenzoate = a 4-hydroxy-3-(all-trans-polyprenyl)benzoate + diphosphate</text>
        <dbReference type="Rhea" id="RHEA:44504"/>
        <dbReference type="Rhea" id="RHEA-COMP:9514"/>
        <dbReference type="Rhea" id="RHEA-COMP:9564"/>
        <dbReference type="ChEBI" id="CHEBI:17879"/>
        <dbReference type="ChEBI" id="CHEBI:33019"/>
        <dbReference type="ChEBI" id="CHEBI:58914"/>
        <dbReference type="ChEBI" id="CHEBI:78396"/>
        <dbReference type="EC" id="2.5.1.39"/>
    </reaction>
</comment>
<keyword evidence="7 10" id="KW-0472">Membrane</keyword>
<feature type="transmembrane region" description="Helical" evidence="10">
    <location>
        <begin position="242"/>
        <end position="263"/>
    </location>
</feature>
<dbReference type="UniPathway" id="UPA00232"/>
<keyword evidence="6 10" id="KW-1133">Transmembrane helix</keyword>
<dbReference type="Pfam" id="PF01040">
    <property type="entry name" value="UbiA"/>
    <property type="match status" value="1"/>
</dbReference>
<dbReference type="InterPro" id="IPR039653">
    <property type="entry name" value="Prenyltransferase"/>
</dbReference>
<keyword evidence="4 10" id="KW-0808">Transferase</keyword>
<dbReference type="Gene3D" id="1.20.120.1780">
    <property type="entry name" value="UbiA prenyltransferase"/>
    <property type="match status" value="1"/>
</dbReference>
<name>A0A507FFC0_9FUNG</name>
<feature type="region of interest" description="Disordered" evidence="12">
    <location>
        <begin position="752"/>
        <end position="778"/>
    </location>
</feature>
<dbReference type="InterPro" id="IPR013087">
    <property type="entry name" value="Znf_C2H2_type"/>
</dbReference>
<dbReference type="GO" id="GO:0008299">
    <property type="term" value="P:isoprenoid biosynthetic process"/>
    <property type="evidence" value="ECO:0007669"/>
    <property type="project" value="UniProtKB-UniRule"/>
</dbReference>
<evidence type="ECO:0000256" key="8">
    <source>
        <dbReference type="ARBA" id="ARBA00052313"/>
    </source>
</evidence>
<comment type="caution">
    <text evidence="14">The sequence shown here is derived from an EMBL/GenBank/DDBJ whole genome shotgun (WGS) entry which is preliminary data.</text>
</comment>
<dbReference type="InterPro" id="IPR036236">
    <property type="entry name" value="Znf_C2H2_sf"/>
</dbReference>
<dbReference type="HAMAP" id="MF_01635">
    <property type="entry name" value="UbiA"/>
    <property type="match status" value="1"/>
</dbReference>
<dbReference type="PROSITE" id="PS00943">
    <property type="entry name" value="UBIA"/>
    <property type="match status" value="1"/>
</dbReference>
<feature type="compositionally biased region" description="Polar residues" evidence="12">
    <location>
        <begin position="867"/>
        <end position="892"/>
    </location>
</feature>
<dbReference type="GO" id="GO:0006744">
    <property type="term" value="P:ubiquinone biosynthetic process"/>
    <property type="evidence" value="ECO:0007669"/>
    <property type="project" value="UniProtKB-UniRule"/>
</dbReference>
<keyword evidence="11" id="KW-0479">Metal-binding</keyword>
<keyword evidence="11" id="KW-0863">Zinc-finger</keyword>
<dbReference type="FunFam" id="1.10.357.140:FF:000003">
    <property type="entry name" value="4-hydroxybenzoate polyprenyltransferase, mitochondrial"/>
    <property type="match status" value="1"/>
</dbReference>
<comment type="pathway">
    <text evidence="10">Cofactor biosynthesis; ubiquinone biosynthesis.</text>
</comment>
<dbReference type="GO" id="GO:0008270">
    <property type="term" value="F:zinc ion binding"/>
    <property type="evidence" value="ECO:0007669"/>
    <property type="project" value="UniProtKB-KW"/>
</dbReference>
<organism evidence="14 15">
    <name type="scientific">Chytriomyces confervae</name>
    <dbReference type="NCBI Taxonomy" id="246404"/>
    <lineage>
        <taxon>Eukaryota</taxon>
        <taxon>Fungi</taxon>
        <taxon>Fungi incertae sedis</taxon>
        <taxon>Chytridiomycota</taxon>
        <taxon>Chytridiomycota incertae sedis</taxon>
        <taxon>Chytridiomycetes</taxon>
        <taxon>Chytridiales</taxon>
        <taxon>Chytriomycetaceae</taxon>
        <taxon>Chytriomyces</taxon>
    </lineage>
</organism>
<dbReference type="SMART" id="SM00355">
    <property type="entry name" value="ZnF_C2H2"/>
    <property type="match status" value="2"/>
</dbReference>
<dbReference type="InterPro" id="IPR044878">
    <property type="entry name" value="UbiA_sf"/>
</dbReference>
<dbReference type="PROSITE" id="PS50157">
    <property type="entry name" value="ZINC_FINGER_C2H2_2"/>
    <property type="match status" value="2"/>
</dbReference>
<dbReference type="CDD" id="cd13959">
    <property type="entry name" value="PT_UbiA_COQ2"/>
    <property type="match status" value="1"/>
</dbReference>
<dbReference type="EMBL" id="QEAP01000102">
    <property type="protein sequence ID" value="TPX74934.1"/>
    <property type="molecule type" value="Genomic_DNA"/>
</dbReference>
<evidence type="ECO:0000256" key="4">
    <source>
        <dbReference type="ARBA" id="ARBA00022679"/>
    </source>
</evidence>
<keyword evidence="15" id="KW-1185">Reference proteome</keyword>
<dbReference type="GO" id="GO:0005743">
    <property type="term" value="C:mitochondrial inner membrane"/>
    <property type="evidence" value="ECO:0007669"/>
    <property type="project" value="UniProtKB-SubCell"/>
</dbReference>
<dbReference type="Gene3D" id="1.10.357.140">
    <property type="entry name" value="UbiA prenyltransferase"/>
    <property type="match status" value="1"/>
</dbReference>
<evidence type="ECO:0000256" key="3">
    <source>
        <dbReference type="ARBA" id="ARBA00005985"/>
    </source>
</evidence>
<evidence type="ECO:0000256" key="10">
    <source>
        <dbReference type="HAMAP-Rule" id="MF_03189"/>
    </source>
</evidence>
<evidence type="ECO:0000313" key="15">
    <source>
        <dbReference type="Proteomes" id="UP000320333"/>
    </source>
</evidence>
<dbReference type="InterPro" id="IPR006370">
    <property type="entry name" value="HB_polyprenyltransferase-like"/>
</dbReference>
<feature type="region of interest" description="Disordered" evidence="12">
    <location>
        <begin position="593"/>
        <end position="612"/>
    </location>
</feature>
<keyword evidence="5 10" id="KW-0812">Transmembrane</keyword>
<dbReference type="InterPro" id="IPR000537">
    <property type="entry name" value="UbiA_prenyltransferase"/>
</dbReference>
<dbReference type="Gene3D" id="3.30.160.60">
    <property type="entry name" value="Classic Zinc Finger"/>
    <property type="match status" value="2"/>
</dbReference>
<comment type="subcellular location">
    <subcellularLocation>
        <location evidence="2 10">Mitochondrion inner membrane</location>
        <topology evidence="2 10">Multi-pass membrane protein</topology>
        <orientation evidence="2 10">Matrix side</orientation>
    </subcellularLocation>
</comment>
<accession>A0A507FFC0</accession>
<feature type="region of interest" description="Disordered" evidence="12">
    <location>
        <begin position="815"/>
        <end position="896"/>
    </location>
</feature>
<gene>
    <name evidence="14" type="ORF">CcCBS67573_g03796</name>
</gene>
<feature type="domain" description="C2H2-type" evidence="13">
    <location>
        <begin position="956"/>
        <end position="983"/>
    </location>
</feature>
<dbReference type="InterPro" id="IPR030470">
    <property type="entry name" value="UbiA_prenylTrfase_CS"/>
</dbReference>
<feature type="compositionally biased region" description="Low complexity" evidence="12">
    <location>
        <begin position="514"/>
        <end position="526"/>
    </location>
</feature>
<keyword evidence="10" id="KW-0999">Mitochondrion inner membrane</keyword>
<comment type="function">
    <text evidence="9 10">Catalyzes the prenylation of para-hydroxybenzoate (PHB) with an all-trans polyprenyl group. Mediates the second step in the final reaction sequence of coenzyme Q (CoQ) biosynthesis, which is the condensation of the polyisoprenoid side chain with PHB, generating the first membrane-bound Q intermediate.</text>
</comment>
<evidence type="ECO:0000256" key="2">
    <source>
        <dbReference type="ARBA" id="ARBA00004292"/>
    </source>
</evidence>
<protein>
    <recommendedName>
        <fullName evidence="10">4-hydroxybenzoate polyprenyltransferase, mitochondrial</fullName>
        <shortName evidence="10">4-HB polyprenyltransferase</shortName>
        <ecNumber evidence="10">2.5.1.39</ecNumber>
    </recommendedName>
    <alternativeName>
        <fullName evidence="10">Para-hydroxybenzoate--polyprenyltransferase</fullName>
        <shortName evidence="10">PHB:PPT</shortName>
        <shortName evidence="10">PHB:polyprenyltransferase</shortName>
    </alternativeName>
</protein>
<dbReference type="Pfam" id="PF12874">
    <property type="entry name" value="zf-met"/>
    <property type="match status" value="1"/>
</dbReference>
<dbReference type="FunFam" id="1.20.120.1780:FF:000001">
    <property type="entry name" value="4-hydroxybenzoate octaprenyltransferase"/>
    <property type="match status" value="1"/>
</dbReference>
<evidence type="ECO:0000256" key="12">
    <source>
        <dbReference type="SAM" id="MobiDB-lite"/>
    </source>
</evidence>
<dbReference type="STRING" id="246404.A0A507FFC0"/>
<keyword evidence="10" id="KW-0496">Mitochondrion</keyword>
<feature type="compositionally biased region" description="Polar residues" evidence="12">
    <location>
        <begin position="815"/>
        <end position="828"/>
    </location>
</feature>
<evidence type="ECO:0000313" key="14">
    <source>
        <dbReference type="EMBL" id="TPX74934.1"/>
    </source>
</evidence>
<dbReference type="SUPFAM" id="SSF57667">
    <property type="entry name" value="beta-beta-alpha zinc fingers"/>
    <property type="match status" value="1"/>
</dbReference>
<dbReference type="PROSITE" id="PS00028">
    <property type="entry name" value="ZINC_FINGER_C2H2_1"/>
    <property type="match status" value="1"/>
</dbReference>
<feature type="domain" description="C2H2-type" evidence="13">
    <location>
        <begin position="927"/>
        <end position="955"/>
    </location>
</feature>
<dbReference type="EC" id="2.5.1.39" evidence="10"/>
<feature type="transmembrane region" description="Helical" evidence="10">
    <location>
        <begin position="215"/>
        <end position="233"/>
    </location>
</feature>
<dbReference type="NCBIfam" id="TIGR01474">
    <property type="entry name" value="ubiA_proteo"/>
    <property type="match status" value="1"/>
</dbReference>
<keyword evidence="10" id="KW-0414">Isoprene biosynthesis</keyword>
<keyword evidence="11" id="KW-0862">Zinc</keyword>
<evidence type="ECO:0000259" key="13">
    <source>
        <dbReference type="PROSITE" id="PS50157"/>
    </source>
</evidence>
<feature type="compositionally biased region" description="Low complexity" evidence="12">
    <location>
        <begin position="494"/>
        <end position="504"/>
    </location>
</feature>
<dbReference type="GO" id="GO:0008412">
    <property type="term" value="F:4-hydroxybenzoate polyprenyltransferase activity"/>
    <property type="evidence" value="ECO:0007669"/>
    <property type="project" value="UniProtKB-EC"/>
</dbReference>
<evidence type="ECO:0000256" key="11">
    <source>
        <dbReference type="PROSITE-ProRule" id="PRU00042"/>
    </source>
</evidence>
<feature type="compositionally biased region" description="Pro residues" evidence="12">
    <location>
        <begin position="762"/>
        <end position="773"/>
    </location>
</feature>
<keyword evidence="10" id="KW-0831">Ubiquinone biosynthesis</keyword>
<feature type="region of interest" description="Disordered" evidence="12">
    <location>
        <begin position="494"/>
        <end position="527"/>
    </location>
</feature>
<dbReference type="PANTHER" id="PTHR11048:SF28">
    <property type="entry name" value="4-HYDROXYBENZOATE POLYPRENYLTRANSFERASE, MITOCHONDRIAL"/>
    <property type="match status" value="1"/>
</dbReference>